<comment type="caution">
    <text evidence="3">The sequence shown here is derived from an EMBL/GenBank/DDBJ whole genome shotgun (WGS) entry which is preliminary data.</text>
</comment>
<evidence type="ECO:0000313" key="3">
    <source>
        <dbReference type="EMBL" id="MBB4750964.1"/>
    </source>
</evidence>
<keyword evidence="5" id="KW-1185">Reference proteome</keyword>
<dbReference type="Proteomes" id="UP000590511">
    <property type="component" value="Unassembled WGS sequence"/>
</dbReference>
<evidence type="ECO:0000313" key="2">
    <source>
        <dbReference type="EMBL" id="GIE43537.1"/>
    </source>
</evidence>
<sequence length="85" mass="8959">MGTGDRQREFEQIVAGLTADYPSLAGRRRWSGATRAVVAVVGGVVWALLSVAMVAWGTAGVLLTLAVVALAATAAAVDAHRRRRW</sequence>
<evidence type="ECO:0000256" key="1">
    <source>
        <dbReference type="SAM" id="Phobius"/>
    </source>
</evidence>
<accession>A0A7W7MHY9</accession>
<evidence type="ECO:0000313" key="5">
    <source>
        <dbReference type="Proteomes" id="UP000631312"/>
    </source>
</evidence>
<keyword evidence="1" id="KW-0812">Transmembrane</keyword>
<evidence type="ECO:0008006" key="6">
    <source>
        <dbReference type="Google" id="ProtNLM"/>
    </source>
</evidence>
<keyword evidence="1" id="KW-1133">Transmembrane helix</keyword>
<evidence type="ECO:0000313" key="4">
    <source>
        <dbReference type="Proteomes" id="UP000590511"/>
    </source>
</evidence>
<dbReference type="EMBL" id="JACHNC010000001">
    <property type="protein sequence ID" value="MBB4750964.1"/>
    <property type="molecule type" value="Genomic_DNA"/>
</dbReference>
<organism evidence="3 4">
    <name type="scientific">Actinoplanes lobatus</name>
    <dbReference type="NCBI Taxonomy" id="113568"/>
    <lineage>
        <taxon>Bacteria</taxon>
        <taxon>Bacillati</taxon>
        <taxon>Actinomycetota</taxon>
        <taxon>Actinomycetes</taxon>
        <taxon>Micromonosporales</taxon>
        <taxon>Micromonosporaceae</taxon>
        <taxon>Actinoplanes</taxon>
    </lineage>
</organism>
<dbReference type="EMBL" id="BOMP01000107">
    <property type="protein sequence ID" value="GIE43537.1"/>
    <property type="molecule type" value="Genomic_DNA"/>
</dbReference>
<gene>
    <name evidence="2" type="ORF">Alo02nite_64350</name>
    <name evidence="3" type="ORF">BJ964_005125</name>
</gene>
<feature type="transmembrane region" description="Helical" evidence="1">
    <location>
        <begin position="62"/>
        <end position="79"/>
    </location>
</feature>
<reference evidence="2 5" key="2">
    <citation type="submission" date="2021-01" db="EMBL/GenBank/DDBJ databases">
        <title>Whole genome shotgun sequence of Actinoplanes lobatus NBRC 12513.</title>
        <authorList>
            <person name="Komaki H."/>
            <person name="Tamura T."/>
        </authorList>
    </citation>
    <scope>NUCLEOTIDE SEQUENCE [LARGE SCALE GENOMIC DNA]</scope>
    <source>
        <strain evidence="2 5">NBRC 12513</strain>
    </source>
</reference>
<dbReference type="Proteomes" id="UP000631312">
    <property type="component" value="Unassembled WGS sequence"/>
</dbReference>
<name>A0A7W7MHY9_9ACTN</name>
<dbReference type="RefSeq" id="WP_188123061.1">
    <property type="nucleotide sequence ID" value="NZ_BOMP01000107.1"/>
</dbReference>
<feature type="transmembrane region" description="Helical" evidence="1">
    <location>
        <begin position="36"/>
        <end position="56"/>
    </location>
</feature>
<protein>
    <recommendedName>
        <fullName evidence="6">DUF3040 domain-containing protein</fullName>
    </recommendedName>
</protein>
<dbReference type="AlphaFoldDB" id="A0A7W7MHY9"/>
<reference evidence="3 4" key="1">
    <citation type="submission" date="2020-08" db="EMBL/GenBank/DDBJ databases">
        <title>Sequencing the genomes of 1000 actinobacteria strains.</title>
        <authorList>
            <person name="Klenk H.-P."/>
        </authorList>
    </citation>
    <scope>NUCLEOTIDE SEQUENCE [LARGE SCALE GENOMIC DNA]</scope>
    <source>
        <strain evidence="3 4">DSM 43150</strain>
    </source>
</reference>
<proteinExistence type="predicted"/>
<keyword evidence="1" id="KW-0472">Membrane</keyword>